<evidence type="ECO:0000256" key="4">
    <source>
        <dbReference type="ARBA" id="ARBA00023136"/>
    </source>
</evidence>
<proteinExistence type="predicted"/>
<dbReference type="Pfam" id="PF07690">
    <property type="entry name" value="MFS_1"/>
    <property type="match status" value="1"/>
</dbReference>
<feature type="transmembrane region" description="Helical" evidence="6">
    <location>
        <begin position="422"/>
        <end position="444"/>
    </location>
</feature>
<feature type="transmembrane region" description="Helical" evidence="6">
    <location>
        <begin position="29"/>
        <end position="52"/>
    </location>
</feature>
<dbReference type="EMBL" id="PQFF01000195">
    <property type="protein sequence ID" value="RHZ75931.1"/>
    <property type="molecule type" value="Genomic_DNA"/>
</dbReference>
<dbReference type="Proteomes" id="UP000266861">
    <property type="component" value="Unassembled WGS sequence"/>
</dbReference>
<dbReference type="GO" id="GO:0005886">
    <property type="term" value="C:plasma membrane"/>
    <property type="evidence" value="ECO:0007669"/>
    <property type="project" value="TreeGrafter"/>
</dbReference>
<feature type="transmembrane region" description="Helical" evidence="6">
    <location>
        <begin position="287"/>
        <end position="309"/>
    </location>
</feature>
<comment type="caution">
    <text evidence="8">The sequence shown here is derived from an EMBL/GenBank/DDBJ whole genome shotgun (WGS) entry which is preliminary data.</text>
</comment>
<dbReference type="Gene3D" id="1.20.1250.20">
    <property type="entry name" value="MFS general substrate transporter like domains"/>
    <property type="match status" value="1"/>
</dbReference>
<reference evidence="8 9" key="1">
    <citation type="submission" date="2018-08" db="EMBL/GenBank/DDBJ databases">
        <title>Genome and evolution of the arbuscular mycorrhizal fungus Diversispora epigaea (formerly Glomus versiforme) and its bacterial endosymbionts.</title>
        <authorList>
            <person name="Sun X."/>
            <person name="Fei Z."/>
            <person name="Harrison M."/>
        </authorList>
    </citation>
    <scope>NUCLEOTIDE SEQUENCE [LARGE SCALE GENOMIC DNA]</scope>
    <source>
        <strain evidence="8 9">IT104</strain>
    </source>
</reference>
<sequence length="456" mass="51560">MKRNRLSYHKSSRHRADDPRNWSSRRKKIILYIATFAEILTPITNTIFYPAIIDIRTDLKISDIMINTLLGIYIIFWGIVSYFWAQYSDAYGIRRSIYLTSLTLFICASVISALANNILLLIAMRILQACGASCAICVGVGVLNDIFNPNERNFAFGIYFAGYCVGDLLGPVIGGCLDQYLGWRWIYWFLTIYVSLLLLLILIFVPETHYRRPSSSSELPLSRSLLSRSQNKLNLFKPLGLLLYPNIFIITTYISLIITIMFIQNIIIPIPFTITYNLSTYMVGLVYLLAGIGNVLGCVIGGKFSDYILEKSMKKDESGNVVESVYEKRINSFWIGSILIIITYPTLGWALEMQLNIFIILIALFVGGFSIHMVFSSAIAYLVDAYSIHTASIMSVSDSLAFIFSGIMTILTPLIVNLIGYGWMFTILAGANLIGMMFSILVYFKGKNWRERSMQD</sequence>
<feature type="transmembrane region" description="Helical" evidence="6">
    <location>
        <begin position="126"/>
        <end position="147"/>
    </location>
</feature>
<protein>
    <recommendedName>
        <fullName evidence="7">Major facilitator superfamily (MFS) profile domain-containing protein</fullName>
    </recommendedName>
</protein>
<dbReference type="AlphaFoldDB" id="A0A397IJ43"/>
<dbReference type="SUPFAM" id="SSF103473">
    <property type="entry name" value="MFS general substrate transporter"/>
    <property type="match status" value="1"/>
</dbReference>
<feature type="transmembrane region" description="Helical" evidence="6">
    <location>
        <begin position="330"/>
        <end position="351"/>
    </location>
</feature>
<feature type="region of interest" description="Disordered" evidence="5">
    <location>
        <begin position="1"/>
        <end position="20"/>
    </location>
</feature>
<organism evidence="8 9">
    <name type="scientific">Diversispora epigaea</name>
    <dbReference type="NCBI Taxonomy" id="1348612"/>
    <lineage>
        <taxon>Eukaryota</taxon>
        <taxon>Fungi</taxon>
        <taxon>Fungi incertae sedis</taxon>
        <taxon>Mucoromycota</taxon>
        <taxon>Glomeromycotina</taxon>
        <taxon>Glomeromycetes</taxon>
        <taxon>Diversisporales</taxon>
        <taxon>Diversisporaceae</taxon>
        <taxon>Diversispora</taxon>
    </lineage>
</organism>
<evidence type="ECO:0000313" key="8">
    <source>
        <dbReference type="EMBL" id="RHZ75931.1"/>
    </source>
</evidence>
<keyword evidence="9" id="KW-1185">Reference proteome</keyword>
<keyword evidence="4 6" id="KW-0472">Membrane</keyword>
<name>A0A397IJ43_9GLOM</name>
<dbReference type="PROSITE" id="PS50850">
    <property type="entry name" value="MFS"/>
    <property type="match status" value="1"/>
</dbReference>
<dbReference type="GO" id="GO:0022857">
    <property type="term" value="F:transmembrane transporter activity"/>
    <property type="evidence" value="ECO:0007669"/>
    <property type="project" value="InterPro"/>
</dbReference>
<feature type="transmembrane region" description="Helical" evidence="6">
    <location>
        <begin position="154"/>
        <end position="173"/>
    </location>
</feature>
<comment type="subcellular location">
    <subcellularLocation>
        <location evidence="1">Membrane</location>
        <topology evidence="1">Multi-pass membrane protein</topology>
    </subcellularLocation>
</comment>
<dbReference type="InterPro" id="IPR011701">
    <property type="entry name" value="MFS"/>
</dbReference>
<accession>A0A397IJ43</accession>
<keyword evidence="2 6" id="KW-0812">Transmembrane</keyword>
<dbReference type="PANTHER" id="PTHR23502">
    <property type="entry name" value="MAJOR FACILITATOR SUPERFAMILY"/>
    <property type="match status" value="1"/>
</dbReference>
<evidence type="ECO:0000313" key="9">
    <source>
        <dbReference type="Proteomes" id="UP000266861"/>
    </source>
</evidence>
<feature type="transmembrane region" description="Helical" evidence="6">
    <location>
        <begin position="185"/>
        <end position="205"/>
    </location>
</feature>
<dbReference type="OrthoDB" id="440553at2759"/>
<evidence type="ECO:0000259" key="7">
    <source>
        <dbReference type="PROSITE" id="PS50850"/>
    </source>
</evidence>
<feature type="compositionally biased region" description="Basic residues" evidence="5">
    <location>
        <begin position="1"/>
        <end position="13"/>
    </location>
</feature>
<evidence type="ECO:0000256" key="6">
    <source>
        <dbReference type="SAM" id="Phobius"/>
    </source>
</evidence>
<feature type="transmembrane region" description="Helical" evidence="6">
    <location>
        <begin position="395"/>
        <end position="416"/>
    </location>
</feature>
<gene>
    <name evidence="8" type="ORF">Glove_208g195</name>
</gene>
<dbReference type="STRING" id="1348612.A0A397IJ43"/>
<evidence type="ECO:0000256" key="1">
    <source>
        <dbReference type="ARBA" id="ARBA00004141"/>
    </source>
</evidence>
<dbReference type="InterPro" id="IPR036259">
    <property type="entry name" value="MFS_trans_sf"/>
</dbReference>
<dbReference type="InterPro" id="IPR020846">
    <property type="entry name" value="MFS_dom"/>
</dbReference>
<keyword evidence="3 6" id="KW-1133">Transmembrane helix</keyword>
<feature type="transmembrane region" description="Helical" evidence="6">
    <location>
        <begin position="64"/>
        <end position="85"/>
    </location>
</feature>
<dbReference type="PANTHER" id="PTHR23502:SF5">
    <property type="entry name" value="QUINIDINE RESISTANCE PROTEIN 3"/>
    <property type="match status" value="1"/>
</dbReference>
<feature type="domain" description="Major facilitator superfamily (MFS) profile" evidence="7">
    <location>
        <begin position="30"/>
        <end position="447"/>
    </location>
</feature>
<feature type="transmembrane region" description="Helical" evidence="6">
    <location>
        <begin position="241"/>
        <end position="267"/>
    </location>
</feature>
<evidence type="ECO:0000256" key="3">
    <source>
        <dbReference type="ARBA" id="ARBA00022989"/>
    </source>
</evidence>
<feature type="transmembrane region" description="Helical" evidence="6">
    <location>
        <begin position="97"/>
        <end position="120"/>
    </location>
</feature>
<evidence type="ECO:0000256" key="5">
    <source>
        <dbReference type="SAM" id="MobiDB-lite"/>
    </source>
</evidence>
<feature type="transmembrane region" description="Helical" evidence="6">
    <location>
        <begin position="357"/>
        <end position="383"/>
    </location>
</feature>
<evidence type="ECO:0000256" key="2">
    <source>
        <dbReference type="ARBA" id="ARBA00022692"/>
    </source>
</evidence>